<sequence>MKTKNYLFNKSKLGSSILSSRIYVTLAALLIGSTMLAQTPEMVSGSPLNAKGFTELGNRLYFNGESSSTGDRWLYSTTGSSANIHSGYVSSGATENDPSNMIAFNGQLIHRGYQPNSGSGYSYELASFNHTSTYDVYAFPELIKNINSGGDSNPRGLTELNGNLYFSADDGINGRELWITDGTEAGTQLLKDINTGSQDGNPNSFIEYNGNLIFEADNGTDGTELWITDGTSQGTEMLIDIRPGSQSSNPHRFIEFDNKIFFTANDGTNGRELWATDGTASGTSMVKDMYPGPQNIYPSDFIVYNGMLYFNASNDVNGREIWVSDGTQSGTSMLKDLNPGGDSSSPTHFQELDGLLYFFADDGTDDGLWVTDGTSTGTTLVVTVSSMPYQGMTNYDGRLYYVTNDANGDGKLWVTDGSASGTELAPSPNVAPNDSPFPNGPGTYNSAVFNGSFYFTADYDNSGLKLYKLTTNNLGIKDYETIDFVIHPNPVEDVLYLESGSNQISEIILFSITGQRLQSWEGKSEINLSEYNSGNYLVKITTENNKSVTKQIIKK</sequence>
<gene>
    <name evidence="3" type="ORF">SAMN05421540_10522</name>
</gene>
<proteinExistence type="predicted"/>
<organism evidence="3 4">
    <name type="scientific">Psychroflexus halocasei</name>
    <dbReference type="NCBI Taxonomy" id="908615"/>
    <lineage>
        <taxon>Bacteria</taxon>
        <taxon>Pseudomonadati</taxon>
        <taxon>Bacteroidota</taxon>
        <taxon>Flavobacteriia</taxon>
        <taxon>Flavobacteriales</taxon>
        <taxon>Flavobacteriaceae</taxon>
        <taxon>Psychroflexus</taxon>
    </lineage>
</organism>
<evidence type="ECO:0000313" key="3">
    <source>
        <dbReference type="EMBL" id="SEA34855.1"/>
    </source>
</evidence>
<feature type="domain" description="Secretion system C-terminal sorting" evidence="2">
    <location>
        <begin position="486"/>
        <end position="553"/>
    </location>
</feature>
<dbReference type="Pfam" id="PF18962">
    <property type="entry name" value="Por_Secre_tail"/>
    <property type="match status" value="1"/>
</dbReference>
<reference evidence="3 4" key="1">
    <citation type="submission" date="2016-10" db="EMBL/GenBank/DDBJ databases">
        <authorList>
            <person name="de Groot N.N."/>
        </authorList>
    </citation>
    <scope>NUCLEOTIDE SEQUENCE [LARGE SCALE GENOMIC DNA]</scope>
    <source>
        <strain evidence="3 4">DSM 23581</strain>
    </source>
</reference>
<evidence type="ECO:0000259" key="2">
    <source>
        <dbReference type="Pfam" id="PF18962"/>
    </source>
</evidence>
<dbReference type="STRING" id="908615.SAMN05421540_10522"/>
<dbReference type="AlphaFoldDB" id="A0A1H4AFS0"/>
<dbReference type="InterPro" id="IPR011047">
    <property type="entry name" value="Quinoprotein_ADH-like_sf"/>
</dbReference>
<evidence type="ECO:0000313" key="4">
    <source>
        <dbReference type="Proteomes" id="UP000198820"/>
    </source>
</evidence>
<dbReference type="InterPro" id="IPR030916">
    <property type="entry name" value="ELWxxDGT_rpt"/>
</dbReference>
<dbReference type="EMBL" id="FNQF01000005">
    <property type="protein sequence ID" value="SEA34855.1"/>
    <property type="molecule type" value="Genomic_DNA"/>
</dbReference>
<evidence type="ECO:0000256" key="1">
    <source>
        <dbReference type="ARBA" id="ARBA00022729"/>
    </source>
</evidence>
<name>A0A1H4AFS0_9FLAO</name>
<keyword evidence="1" id="KW-0732">Signal</keyword>
<dbReference type="NCBIfam" id="TIGR04183">
    <property type="entry name" value="Por_Secre_tail"/>
    <property type="match status" value="1"/>
</dbReference>
<dbReference type="InterPro" id="IPR026444">
    <property type="entry name" value="Secre_tail"/>
</dbReference>
<dbReference type="SUPFAM" id="SSF50998">
    <property type="entry name" value="Quinoprotein alcohol dehydrogenase-like"/>
    <property type="match status" value="1"/>
</dbReference>
<keyword evidence="4" id="KW-1185">Reference proteome</keyword>
<dbReference type="Proteomes" id="UP000198820">
    <property type="component" value="Unassembled WGS sequence"/>
</dbReference>
<accession>A0A1H4AFS0</accession>
<dbReference type="RefSeq" id="WP_093242439.1">
    <property type="nucleotide sequence ID" value="NZ_FNQF01000005.1"/>
</dbReference>
<dbReference type="NCBIfam" id="TIGR04534">
    <property type="entry name" value="ELWxxDGT_rpt"/>
    <property type="match status" value="3"/>
</dbReference>
<protein>
    <submittedName>
        <fullName evidence="3">Por secretion system C-terminal sorting domain-containing protein</fullName>
    </submittedName>
</protein>